<dbReference type="PANTHER" id="PTHR45453">
    <property type="entry name" value="PHOSPHATE REGULON SENSOR PROTEIN PHOR"/>
    <property type="match status" value="1"/>
</dbReference>
<gene>
    <name evidence="14" type="ORF">EBB54_27210</name>
</gene>
<evidence type="ECO:0000256" key="10">
    <source>
        <dbReference type="ARBA" id="ARBA00023012"/>
    </source>
</evidence>
<evidence type="ECO:0000256" key="8">
    <source>
        <dbReference type="ARBA" id="ARBA00022777"/>
    </source>
</evidence>
<evidence type="ECO:0000256" key="7">
    <source>
        <dbReference type="ARBA" id="ARBA00022692"/>
    </source>
</evidence>
<evidence type="ECO:0000256" key="6">
    <source>
        <dbReference type="ARBA" id="ARBA00022679"/>
    </source>
</evidence>
<dbReference type="Pfam" id="PF02518">
    <property type="entry name" value="HATPase_c"/>
    <property type="match status" value="1"/>
</dbReference>
<evidence type="ECO:0000259" key="13">
    <source>
        <dbReference type="PROSITE" id="PS50109"/>
    </source>
</evidence>
<evidence type="ECO:0000256" key="12">
    <source>
        <dbReference type="SAM" id="Phobius"/>
    </source>
</evidence>
<sequence length="332" mass="38500">MMKKIIKLYIEEHISLISAVLLSAFAISGSLAWLEKDFDYLYLGILYFFVFSVGMVVHFYKSISLYESILSEVGSEEDFFVSGSSPLARAEKNRLKKIRSVYKEEVNRLQNENDNYRFVISRWVHQMKTPLSVLNLMTQENPSVSSEDLIEELDRMEYLLNQILHLIRMENIKNDFIVERCQLASLVKSVVNEQKNYFIQNEVFPKMDIHDSIYVYTDKKWFSFAVQQFLNNAVKYSSSGQSIQIAGSCENEHAILKIQDFGSGICAEDQPRIFNFCYTGNNGREKQKESSGLGLYIAKNILDYLEHEIVMRSEQGKGTTFQIYMRTGNTER</sequence>
<evidence type="ECO:0000313" key="15">
    <source>
        <dbReference type="Proteomes" id="UP000274920"/>
    </source>
</evidence>
<feature type="transmembrane region" description="Helical" evidence="12">
    <location>
        <begin position="40"/>
        <end position="60"/>
    </location>
</feature>
<evidence type="ECO:0000256" key="3">
    <source>
        <dbReference type="ARBA" id="ARBA00012438"/>
    </source>
</evidence>
<dbReference type="CDD" id="cd00082">
    <property type="entry name" value="HisKA"/>
    <property type="match status" value="1"/>
</dbReference>
<comment type="subcellular location">
    <subcellularLocation>
        <location evidence="2">Cell membrane</location>
        <topology evidence="2">Multi-pass membrane protein</topology>
    </subcellularLocation>
</comment>
<dbReference type="SMART" id="SM00387">
    <property type="entry name" value="HATPase_c"/>
    <property type="match status" value="1"/>
</dbReference>
<keyword evidence="11 12" id="KW-0472">Membrane</keyword>
<dbReference type="SUPFAM" id="SSF55874">
    <property type="entry name" value="ATPase domain of HSP90 chaperone/DNA topoisomerase II/histidine kinase"/>
    <property type="match status" value="1"/>
</dbReference>
<keyword evidence="4" id="KW-1003">Cell membrane</keyword>
<keyword evidence="5" id="KW-0597">Phosphoprotein</keyword>
<dbReference type="Proteomes" id="UP000274920">
    <property type="component" value="Unassembled WGS sequence"/>
</dbReference>
<dbReference type="InterPro" id="IPR050351">
    <property type="entry name" value="BphY/WalK/GraS-like"/>
</dbReference>
<dbReference type="InterPro" id="IPR003594">
    <property type="entry name" value="HATPase_dom"/>
</dbReference>
<evidence type="ECO:0000256" key="1">
    <source>
        <dbReference type="ARBA" id="ARBA00000085"/>
    </source>
</evidence>
<dbReference type="InterPro" id="IPR004358">
    <property type="entry name" value="Sig_transdc_His_kin-like_C"/>
</dbReference>
<dbReference type="GO" id="GO:0016036">
    <property type="term" value="P:cellular response to phosphate starvation"/>
    <property type="evidence" value="ECO:0007669"/>
    <property type="project" value="TreeGrafter"/>
</dbReference>
<comment type="caution">
    <text evidence="14">The sequence shown here is derived from an EMBL/GenBank/DDBJ whole genome shotgun (WGS) entry which is preliminary data.</text>
</comment>
<keyword evidence="9 12" id="KW-1133">Transmembrane helix</keyword>
<keyword evidence="6" id="KW-0808">Transferase</keyword>
<dbReference type="GO" id="GO:0005886">
    <property type="term" value="C:plasma membrane"/>
    <property type="evidence" value="ECO:0007669"/>
    <property type="project" value="UniProtKB-SubCell"/>
</dbReference>
<dbReference type="PANTHER" id="PTHR45453:SF2">
    <property type="entry name" value="HISTIDINE KINASE"/>
    <property type="match status" value="1"/>
</dbReference>
<dbReference type="GO" id="GO:0004721">
    <property type="term" value="F:phosphoprotein phosphatase activity"/>
    <property type="evidence" value="ECO:0007669"/>
    <property type="project" value="TreeGrafter"/>
</dbReference>
<dbReference type="PRINTS" id="PR00344">
    <property type="entry name" value="BCTRLSENSOR"/>
</dbReference>
<protein>
    <recommendedName>
        <fullName evidence="3">histidine kinase</fullName>
        <ecNumber evidence="3">2.7.13.3</ecNumber>
    </recommendedName>
</protein>
<dbReference type="EC" id="2.7.13.3" evidence="3"/>
<accession>A0A3R8JSH8</accession>
<evidence type="ECO:0000256" key="9">
    <source>
        <dbReference type="ARBA" id="ARBA00022989"/>
    </source>
</evidence>
<dbReference type="InterPro" id="IPR003661">
    <property type="entry name" value="HisK_dim/P_dom"/>
</dbReference>
<keyword evidence="10" id="KW-0902">Two-component regulatory system</keyword>
<evidence type="ECO:0000256" key="5">
    <source>
        <dbReference type="ARBA" id="ARBA00022553"/>
    </source>
</evidence>
<evidence type="ECO:0000256" key="4">
    <source>
        <dbReference type="ARBA" id="ARBA00022475"/>
    </source>
</evidence>
<dbReference type="RefSeq" id="WP_125129715.1">
    <property type="nucleotide sequence ID" value="NZ_RHJS01000002.1"/>
</dbReference>
<dbReference type="Gene3D" id="3.30.565.10">
    <property type="entry name" value="Histidine kinase-like ATPase, C-terminal domain"/>
    <property type="match status" value="1"/>
</dbReference>
<organism evidence="14 15">
    <name type="scientific">Schaedlerella arabinosiphila</name>
    <dbReference type="NCBI Taxonomy" id="2044587"/>
    <lineage>
        <taxon>Bacteria</taxon>
        <taxon>Bacillati</taxon>
        <taxon>Bacillota</taxon>
        <taxon>Clostridia</taxon>
        <taxon>Lachnospirales</taxon>
        <taxon>Lachnospiraceae</taxon>
        <taxon>Schaedlerella</taxon>
    </lineage>
</organism>
<proteinExistence type="predicted"/>
<evidence type="ECO:0000313" key="14">
    <source>
        <dbReference type="EMBL" id="RRK34616.1"/>
    </source>
</evidence>
<feature type="transmembrane region" description="Helical" evidence="12">
    <location>
        <begin position="12"/>
        <end position="34"/>
    </location>
</feature>
<evidence type="ECO:0000256" key="2">
    <source>
        <dbReference type="ARBA" id="ARBA00004651"/>
    </source>
</evidence>
<keyword evidence="8 14" id="KW-0418">Kinase</keyword>
<dbReference type="PROSITE" id="PS50109">
    <property type="entry name" value="HIS_KIN"/>
    <property type="match status" value="1"/>
</dbReference>
<dbReference type="InterPro" id="IPR005467">
    <property type="entry name" value="His_kinase_dom"/>
</dbReference>
<dbReference type="GO" id="GO:0000155">
    <property type="term" value="F:phosphorelay sensor kinase activity"/>
    <property type="evidence" value="ECO:0007669"/>
    <property type="project" value="InterPro"/>
</dbReference>
<dbReference type="AlphaFoldDB" id="A0A3R8JSH8"/>
<dbReference type="SUPFAM" id="SSF47384">
    <property type="entry name" value="Homodimeric domain of signal transducing histidine kinase"/>
    <property type="match status" value="1"/>
</dbReference>
<dbReference type="EMBL" id="RHJS01000002">
    <property type="protein sequence ID" value="RRK34616.1"/>
    <property type="molecule type" value="Genomic_DNA"/>
</dbReference>
<feature type="domain" description="Histidine kinase" evidence="13">
    <location>
        <begin position="122"/>
        <end position="329"/>
    </location>
</feature>
<evidence type="ECO:0000256" key="11">
    <source>
        <dbReference type="ARBA" id="ARBA00023136"/>
    </source>
</evidence>
<comment type="catalytic activity">
    <reaction evidence="1">
        <text>ATP + protein L-histidine = ADP + protein N-phospho-L-histidine.</text>
        <dbReference type="EC" id="2.7.13.3"/>
    </reaction>
</comment>
<dbReference type="InterPro" id="IPR036097">
    <property type="entry name" value="HisK_dim/P_sf"/>
</dbReference>
<keyword evidence="7 12" id="KW-0812">Transmembrane</keyword>
<name>A0A3R8JSH8_9FIRM</name>
<dbReference type="InterPro" id="IPR036890">
    <property type="entry name" value="HATPase_C_sf"/>
</dbReference>
<reference evidence="14" key="1">
    <citation type="submission" date="2018-10" db="EMBL/GenBank/DDBJ databases">
        <title>Schaedlerella arabinophila gen. nov. sp. nov., isolated from the mouse intestinal tract and comparative analysis with the genome of the closely related altered Schaedler flora strain ASF502.</title>
        <authorList>
            <person name="Miyake S."/>
            <person name="Soh M."/>
            <person name="Seedorf H."/>
        </authorList>
    </citation>
    <scope>NUCLEOTIDE SEQUENCE [LARGE SCALE GENOMIC DNA]</scope>
    <source>
        <strain evidence="14">DSM 106076</strain>
    </source>
</reference>
<keyword evidence="15" id="KW-1185">Reference proteome</keyword>